<proteinExistence type="predicted"/>
<evidence type="ECO:0000313" key="4">
    <source>
        <dbReference type="Proteomes" id="UP000048965"/>
    </source>
</evidence>
<name>A0A0P4R605_9ACTN</name>
<dbReference type="Proteomes" id="UP000048965">
    <property type="component" value="Unassembled WGS sequence"/>
</dbReference>
<dbReference type="AlphaFoldDB" id="A0A0P4R605"/>
<dbReference type="InterPro" id="IPR002513">
    <property type="entry name" value="Tn3_Tnp_DDE_dom"/>
</dbReference>
<evidence type="ECO:0000313" key="3">
    <source>
        <dbReference type="EMBL" id="GAO08297.1"/>
    </source>
</evidence>
<feature type="domain" description="Tn3 transposase DDE" evidence="2">
    <location>
        <begin position="42"/>
        <end position="372"/>
    </location>
</feature>
<gene>
    <name evidence="3" type="ORF">TPA0598_03_07580</name>
</gene>
<keyword evidence="4" id="KW-1185">Reference proteome</keyword>
<reference evidence="3 4" key="2">
    <citation type="journal article" date="2015" name="Stand. Genomic Sci.">
        <title>Draft genome sequence of marine-derived Streptomyces sp. TP-A0598, a producer of anti-MRSA antibiotic lydicamycins.</title>
        <authorList>
            <person name="Komaki H."/>
            <person name="Ichikawa N."/>
            <person name="Hosoyama A."/>
            <person name="Fujita N."/>
            <person name="Igarashi Y."/>
        </authorList>
    </citation>
    <scope>NUCLEOTIDE SEQUENCE [LARGE SCALE GENOMIC DNA]</scope>
    <source>
        <strain evidence="3 4">NBRC 110027</strain>
    </source>
</reference>
<feature type="region of interest" description="Disordered" evidence="1">
    <location>
        <begin position="380"/>
        <end position="403"/>
    </location>
</feature>
<feature type="compositionally biased region" description="Acidic residues" evidence="1">
    <location>
        <begin position="392"/>
        <end position="403"/>
    </location>
</feature>
<reference evidence="4" key="1">
    <citation type="submission" date="2014-09" db="EMBL/GenBank/DDBJ databases">
        <title>Whole genome shotgun sequence of Streptomyces sp. NBRC 110027.</title>
        <authorList>
            <person name="Komaki H."/>
            <person name="Ichikawa N."/>
            <person name="Katano-Makiyama Y."/>
            <person name="Hosoyama A."/>
            <person name="Hashimoto M."/>
            <person name="Uohara A."/>
            <person name="Kitahashi Y."/>
            <person name="Ohji S."/>
            <person name="Kimura A."/>
            <person name="Yamazoe A."/>
            <person name="Igarashi Y."/>
            <person name="Fujita N."/>
        </authorList>
    </citation>
    <scope>NUCLEOTIDE SEQUENCE [LARGE SCALE GENOMIC DNA]</scope>
    <source>
        <strain evidence="4">NBRC 110027</strain>
    </source>
</reference>
<organism evidence="3 4">
    <name type="scientific">Streptomyces lydicamycinicus</name>
    <dbReference type="NCBI Taxonomy" id="1546107"/>
    <lineage>
        <taxon>Bacteria</taxon>
        <taxon>Bacillati</taxon>
        <taxon>Actinomycetota</taxon>
        <taxon>Actinomycetes</taxon>
        <taxon>Kitasatosporales</taxon>
        <taxon>Streptomycetaceae</taxon>
        <taxon>Streptomyces</taxon>
    </lineage>
</organism>
<accession>A0A0P4R605</accession>
<dbReference type="EMBL" id="BBNO01000003">
    <property type="protein sequence ID" value="GAO08297.1"/>
    <property type="molecule type" value="Genomic_DNA"/>
</dbReference>
<comment type="caution">
    <text evidence="3">The sequence shown here is derived from an EMBL/GenBank/DDBJ whole genome shotgun (WGS) entry which is preliminary data.</text>
</comment>
<protein>
    <recommendedName>
        <fullName evidence="2">Tn3 transposase DDE domain-containing protein</fullName>
    </recommendedName>
</protein>
<dbReference type="GO" id="GO:0006313">
    <property type="term" value="P:DNA transposition"/>
    <property type="evidence" value="ECO:0007669"/>
    <property type="project" value="InterPro"/>
</dbReference>
<evidence type="ECO:0000256" key="1">
    <source>
        <dbReference type="SAM" id="MobiDB-lite"/>
    </source>
</evidence>
<sequence length="403" mass="44610">MTHSSMTTGVHCQTVSTLRRLGGEPKLNVDKLGALGEPKSLNPGCEALTRARLVHVDQYYLRADTIAAANAALIAAQAEVPIVKFWGDGLLASVDGLRFIVPVRTVSAAPSPKYFGFKRGITWLNAVNDQAAGIGQMVVPGTPRDSLHILDALLNLDDGVKPEMVATDNASYSDMVFGLFKILGYNFSPRFHDLDDQRFWRATMPGVETGSYGAVEDLARNRVNLNKVITHWPDMLKVAGSLVTNQVRAYDLLRMFGRDGRPTEHLLRVVDPVDDTYRRQMNRQLTVQESRHKLARDVCHGKRGTIHQAYRDGMEDQLRALGLVLNAIVLWTTKYIDAAVAQLHAEGHETRDEDIARLSPLKHRNLNLLGRYSFTASTPAAGALRPLRDPDAPELDEDDDGQD</sequence>
<evidence type="ECO:0000259" key="2">
    <source>
        <dbReference type="Pfam" id="PF01526"/>
    </source>
</evidence>
<dbReference type="GO" id="GO:0004803">
    <property type="term" value="F:transposase activity"/>
    <property type="evidence" value="ECO:0007669"/>
    <property type="project" value="InterPro"/>
</dbReference>
<dbReference type="Pfam" id="PF01526">
    <property type="entry name" value="DDE_Tnp_Tn3"/>
    <property type="match status" value="1"/>
</dbReference>